<protein>
    <recommendedName>
        <fullName evidence="4">Integral membrane protein</fullName>
    </recommendedName>
</protein>
<proteinExistence type="predicted"/>
<feature type="transmembrane region" description="Helical" evidence="1">
    <location>
        <begin position="181"/>
        <end position="207"/>
    </location>
</feature>
<keyword evidence="1" id="KW-1133">Transmembrane helix</keyword>
<dbReference type="Gene3D" id="1.10.1760.20">
    <property type="match status" value="1"/>
</dbReference>
<gene>
    <name evidence="2" type="ORF">O7R10_02010</name>
</gene>
<keyword evidence="1" id="KW-0472">Membrane</keyword>
<keyword evidence="3" id="KW-1185">Reference proteome</keyword>
<feature type="transmembrane region" description="Helical" evidence="1">
    <location>
        <begin position="93"/>
        <end position="117"/>
    </location>
</feature>
<dbReference type="EMBL" id="CP115156">
    <property type="protein sequence ID" value="WBL31364.1"/>
    <property type="molecule type" value="Genomic_DNA"/>
</dbReference>
<sequence>MKVFLLKKIVVISLLLAISFIIEFTFNRFILNIDCCHSFIKLELLPIILIGFLFGLKSSFFSNLLYILIHIIIEFSISSQKHGLLTDAKNNYKFLFVLLLFVFVFPYLSCSLSGLYFNFKKKYFFKKKIFFIIFSIITIFQIISYLIFTIIIYNNFNEQINHLVENFLDFFKIKFFNFNSIYFFLTYFFLSILFNNLIIGFILFYFLKYFFKENEYFFY</sequence>
<accession>A0ABY7M2Y5</accession>
<evidence type="ECO:0000313" key="3">
    <source>
        <dbReference type="Proteomes" id="UP001210120"/>
    </source>
</evidence>
<reference evidence="2" key="1">
    <citation type="submission" date="2022-12" db="EMBL/GenBank/DDBJ databases">
        <title>Genomic Characterization of Candidatus Phytoplasma sacchari in China.</title>
        <authorList>
            <person name="Zhang R.-Y."/>
        </authorList>
    </citation>
    <scope>NUCLEOTIDE SEQUENCE [LARGE SCALE GENOMIC DNA]</scope>
    <source>
        <strain evidence="2">SCWL1</strain>
    </source>
</reference>
<evidence type="ECO:0000256" key="1">
    <source>
        <dbReference type="SAM" id="Phobius"/>
    </source>
</evidence>
<feature type="transmembrane region" description="Helical" evidence="1">
    <location>
        <begin position="129"/>
        <end position="153"/>
    </location>
</feature>
<feature type="transmembrane region" description="Helical" evidence="1">
    <location>
        <begin position="6"/>
        <end position="26"/>
    </location>
</feature>
<feature type="transmembrane region" description="Helical" evidence="1">
    <location>
        <begin position="47"/>
        <end position="73"/>
    </location>
</feature>
<keyword evidence="1" id="KW-0812">Transmembrane</keyword>
<dbReference type="Proteomes" id="UP001210120">
    <property type="component" value="Chromosome"/>
</dbReference>
<evidence type="ECO:0000313" key="2">
    <source>
        <dbReference type="EMBL" id="WBL31364.1"/>
    </source>
</evidence>
<name>A0ABY7M2Y5_9MOLU</name>
<evidence type="ECO:0008006" key="4">
    <source>
        <dbReference type="Google" id="ProtNLM"/>
    </source>
</evidence>
<organism evidence="2 3">
    <name type="scientific">Candidatus Phytoplasma sacchari</name>
    <dbReference type="NCBI Taxonomy" id="2609813"/>
    <lineage>
        <taxon>Bacteria</taxon>
        <taxon>Bacillati</taxon>
        <taxon>Mycoplasmatota</taxon>
        <taxon>Mollicutes</taxon>
        <taxon>Acholeplasmatales</taxon>
        <taxon>Acholeplasmataceae</taxon>
        <taxon>Candidatus Phytoplasma</taxon>
        <taxon>16SrXI (Rice yellow dwarf group)</taxon>
    </lineage>
</organism>